<gene>
    <name evidence="3" type="primary">LOC108997103</name>
</gene>
<dbReference type="GeneID" id="108997103"/>
<feature type="region of interest" description="Disordered" evidence="1">
    <location>
        <begin position="172"/>
        <end position="193"/>
    </location>
</feature>
<name>A0A6P9DZB9_JUGRE</name>
<feature type="compositionally biased region" description="Polar residues" evidence="1">
    <location>
        <begin position="174"/>
        <end position="191"/>
    </location>
</feature>
<dbReference type="AlphaFoldDB" id="A0A6P9DZB9"/>
<dbReference type="GO" id="GO:0003723">
    <property type="term" value="F:RNA binding"/>
    <property type="evidence" value="ECO:0000318"/>
    <property type="project" value="GO_Central"/>
</dbReference>
<organism evidence="2 3">
    <name type="scientific">Juglans regia</name>
    <name type="common">English walnut</name>
    <dbReference type="NCBI Taxonomy" id="51240"/>
    <lineage>
        <taxon>Eukaryota</taxon>
        <taxon>Viridiplantae</taxon>
        <taxon>Streptophyta</taxon>
        <taxon>Embryophyta</taxon>
        <taxon>Tracheophyta</taxon>
        <taxon>Spermatophyta</taxon>
        <taxon>Magnoliopsida</taxon>
        <taxon>eudicotyledons</taxon>
        <taxon>Gunneridae</taxon>
        <taxon>Pentapetalae</taxon>
        <taxon>rosids</taxon>
        <taxon>fabids</taxon>
        <taxon>Fagales</taxon>
        <taxon>Juglandaceae</taxon>
        <taxon>Juglans</taxon>
    </lineage>
</organism>
<feature type="compositionally biased region" description="Polar residues" evidence="1">
    <location>
        <begin position="15"/>
        <end position="26"/>
    </location>
</feature>
<feature type="region of interest" description="Disordered" evidence="1">
    <location>
        <begin position="1"/>
        <end position="35"/>
    </location>
</feature>
<dbReference type="RefSeq" id="XP_035540604.1">
    <property type="nucleotide sequence ID" value="XM_035684711.1"/>
</dbReference>
<evidence type="ECO:0000256" key="1">
    <source>
        <dbReference type="SAM" id="MobiDB-lite"/>
    </source>
</evidence>
<keyword evidence="2" id="KW-1185">Reference proteome</keyword>
<dbReference type="InParanoid" id="A0A6P9DZB9"/>
<dbReference type="PANTHER" id="PTHR13452:SF13">
    <property type="entry name" value="OS02G0672400 PROTEIN"/>
    <property type="match status" value="1"/>
</dbReference>
<dbReference type="FunCoup" id="A0A6P9DZB9">
    <property type="interactions" value="417"/>
</dbReference>
<sequence>MAEIEAAGEEEQRANETATEVHSSSIVDDRDEKKKSMTPWEQHSCVISIPRFDYNAPFSLLCNSHSGFLITCTIKREKSATKEALSILEKVSLLHLSFSLSCSSLLVFKEHIKCIIACRPTIRYNEVVNEPYFKYVGSFANGRSEILEKLDDNGISKRRKICMDNLDRERINNGERNTASNNSGDNSSNCKPSKGICSSPARVDINLEEGPILSLVKLTRSGLLLFTFPRNSAADTVSTVSNIMDSFESGTSKSPLWCHRIFPIQATCTLNEKELQAVVSKLVLQFLNDKQQELARPVKFAVGYNTRGIKETEMKILKDTSNGSNAFALLDRNKCFSVVAAAVKDAASDSVVDLKSPVLSVLVELLPLSGVPNGELVVAVSVLPRKLVNTKPRLCIKALVSAVKVRDDGRD</sequence>
<dbReference type="PANTHER" id="PTHR13452">
    <property type="entry name" value="THUMP DOMAIN CONTAINING PROTEIN 1-RELATED"/>
    <property type="match status" value="1"/>
</dbReference>
<accession>A0A6P9DZB9</accession>
<dbReference type="Proteomes" id="UP000235220">
    <property type="component" value="Chromosome 13"/>
</dbReference>
<dbReference type="GO" id="GO:0006400">
    <property type="term" value="P:tRNA modification"/>
    <property type="evidence" value="ECO:0000318"/>
    <property type="project" value="GO_Central"/>
</dbReference>
<reference evidence="3" key="1">
    <citation type="submission" date="2025-08" db="UniProtKB">
        <authorList>
            <consortium name="RefSeq"/>
        </authorList>
    </citation>
    <scope>IDENTIFICATION</scope>
    <source>
        <tissue evidence="3">Leaves</tissue>
    </source>
</reference>
<proteinExistence type="predicted"/>
<dbReference type="OrthoDB" id="367221at2759"/>
<protein>
    <submittedName>
        <fullName evidence="3">Uncharacterized protein LOC108997103 isoform X1</fullName>
    </submittedName>
</protein>
<evidence type="ECO:0000313" key="3">
    <source>
        <dbReference type="RefSeq" id="XP_035540604.1"/>
    </source>
</evidence>
<dbReference type="InterPro" id="IPR040183">
    <property type="entry name" value="THUMPD1-like"/>
</dbReference>
<evidence type="ECO:0000313" key="2">
    <source>
        <dbReference type="Proteomes" id="UP000235220"/>
    </source>
</evidence>